<organism evidence="2 3">
    <name type="scientific">Fukomys damarensis</name>
    <name type="common">Damaraland mole rat</name>
    <name type="synonym">Cryptomys damarensis</name>
    <dbReference type="NCBI Taxonomy" id="885580"/>
    <lineage>
        <taxon>Eukaryota</taxon>
        <taxon>Metazoa</taxon>
        <taxon>Chordata</taxon>
        <taxon>Craniata</taxon>
        <taxon>Vertebrata</taxon>
        <taxon>Euteleostomi</taxon>
        <taxon>Mammalia</taxon>
        <taxon>Eutheria</taxon>
        <taxon>Euarchontoglires</taxon>
        <taxon>Glires</taxon>
        <taxon>Rodentia</taxon>
        <taxon>Hystricomorpha</taxon>
        <taxon>Bathyergidae</taxon>
        <taxon>Fukomys</taxon>
    </lineage>
</organism>
<dbReference type="AlphaFoldDB" id="A0A091DP43"/>
<accession>A0A091DP43</accession>
<protein>
    <submittedName>
        <fullName evidence="2">Uncharacterized protein</fullName>
    </submittedName>
</protein>
<sequence length="148" mass="15884">MLGCLALSPVSCSCGDLWKPERAVSPPCPQGRQSAKKEVFGRRCPDYKLGAIAALVAETLRGEGELLRSSPPHVRCPYGFVWLRSVASFTPSVLRAEPEQLLLQAPGVLHLSSVDFSQGTGIRQLPQEVDTVPLDAQSSNTLPSDSAK</sequence>
<gene>
    <name evidence="2" type="ORF">H920_04679</name>
</gene>
<evidence type="ECO:0000313" key="3">
    <source>
        <dbReference type="Proteomes" id="UP000028990"/>
    </source>
</evidence>
<feature type="compositionally biased region" description="Polar residues" evidence="1">
    <location>
        <begin position="136"/>
        <end position="148"/>
    </location>
</feature>
<dbReference type="EMBL" id="KN122047">
    <property type="protein sequence ID" value="KFO33919.1"/>
    <property type="molecule type" value="Genomic_DNA"/>
</dbReference>
<dbReference type="Proteomes" id="UP000028990">
    <property type="component" value="Unassembled WGS sequence"/>
</dbReference>
<reference evidence="2 3" key="1">
    <citation type="submission" date="2013-11" db="EMBL/GenBank/DDBJ databases">
        <title>The Damaraland mole rat (Fukomys damarensis) genome and evolution of African mole rats.</title>
        <authorList>
            <person name="Gladyshev V.N."/>
            <person name="Fang X."/>
        </authorList>
    </citation>
    <scope>NUCLEOTIDE SEQUENCE [LARGE SCALE GENOMIC DNA]</scope>
    <source>
        <tissue evidence="2">Liver</tissue>
    </source>
</reference>
<feature type="region of interest" description="Disordered" evidence="1">
    <location>
        <begin position="127"/>
        <end position="148"/>
    </location>
</feature>
<name>A0A091DP43_FUKDA</name>
<evidence type="ECO:0000256" key="1">
    <source>
        <dbReference type="SAM" id="MobiDB-lite"/>
    </source>
</evidence>
<proteinExistence type="predicted"/>
<evidence type="ECO:0000313" key="2">
    <source>
        <dbReference type="EMBL" id="KFO33919.1"/>
    </source>
</evidence>
<keyword evidence="3" id="KW-1185">Reference proteome</keyword>